<evidence type="ECO:0000313" key="2">
    <source>
        <dbReference type="Proteomes" id="UP000640335"/>
    </source>
</evidence>
<sequence>MIFVVSIFYGCKNKEEKYIKVDLNSGAIAIEKSGEYNVYNFSNGIYEKVELGYVITSFDSQSGNFIFNQNGEFKVNYLGEEFLINENDNDNIYSAKLSRGGNYLSYFVKNGYLDLKIKDLAENKNIDINSNVYISGELLDWLDKDTLVYYGVDKNKNNGLFIYNIKEGTEELLYKLDSGYVEYLKVLDNGLVFLQEKEGKQKYLKFINETGEVSYSLNNIVEAIDIEETSNGVFVLGKVENNNYSLYELKDGKIKRLVYDFPKIINLEKGLSKDSEGNILFVGGEDIDNQKIYICIDEAISSIDVEDGNYYFIEYN</sequence>
<name>A0ABR8PZR0_9CLOT</name>
<dbReference type="EMBL" id="JACSQZ010000002">
    <property type="protein sequence ID" value="MBD7913627.1"/>
    <property type="molecule type" value="Genomic_DNA"/>
</dbReference>
<evidence type="ECO:0000313" key="1">
    <source>
        <dbReference type="EMBL" id="MBD7913627.1"/>
    </source>
</evidence>
<proteinExistence type="predicted"/>
<reference evidence="1 2" key="1">
    <citation type="submission" date="2020-08" db="EMBL/GenBank/DDBJ databases">
        <title>A Genomic Blueprint of the Chicken Gut Microbiome.</title>
        <authorList>
            <person name="Gilroy R."/>
            <person name="Ravi A."/>
            <person name="Getino M."/>
            <person name="Pursley I."/>
            <person name="Horton D.L."/>
            <person name="Alikhan N.-F."/>
            <person name="Baker D."/>
            <person name="Gharbi K."/>
            <person name="Hall N."/>
            <person name="Watson M."/>
            <person name="Adriaenssens E.M."/>
            <person name="Foster-Nyarko E."/>
            <person name="Jarju S."/>
            <person name="Secka A."/>
            <person name="Antonio M."/>
            <person name="Oren A."/>
            <person name="Chaudhuri R."/>
            <person name="La Ragione R.M."/>
            <person name="Hildebrand F."/>
            <person name="Pallen M.J."/>
        </authorList>
    </citation>
    <scope>NUCLEOTIDE SEQUENCE [LARGE SCALE GENOMIC DNA]</scope>
    <source>
        <strain evidence="1 2">Sa3CUN1</strain>
    </source>
</reference>
<dbReference type="Proteomes" id="UP000640335">
    <property type="component" value="Unassembled WGS sequence"/>
</dbReference>
<comment type="caution">
    <text evidence="1">The sequence shown here is derived from an EMBL/GenBank/DDBJ whole genome shotgun (WGS) entry which is preliminary data.</text>
</comment>
<evidence type="ECO:0008006" key="3">
    <source>
        <dbReference type="Google" id="ProtNLM"/>
    </source>
</evidence>
<protein>
    <recommendedName>
        <fullName evidence="3">Lipoprotein</fullName>
    </recommendedName>
</protein>
<keyword evidence="2" id="KW-1185">Reference proteome</keyword>
<dbReference type="SUPFAM" id="SSF69304">
    <property type="entry name" value="Tricorn protease N-terminal domain"/>
    <property type="match status" value="1"/>
</dbReference>
<organism evidence="1 2">
    <name type="scientific">Clostridium gallinarum</name>
    <dbReference type="NCBI Taxonomy" id="2762246"/>
    <lineage>
        <taxon>Bacteria</taxon>
        <taxon>Bacillati</taxon>
        <taxon>Bacillota</taxon>
        <taxon>Clostridia</taxon>
        <taxon>Eubacteriales</taxon>
        <taxon>Clostridiaceae</taxon>
        <taxon>Clostridium</taxon>
    </lineage>
</organism>
<accession>A0ABR8PZR0</accession>
<gene>
    <name evidence="1" type="ORF">H9660_00550</name>
</gene>